<dbReference type="Proteomes" id="UP001500218">
    <property type="component" value="Unassembled WGS sequence"/>
</dbReference>
<dbReference type="PANTHER" id="PTHR32282">
    <property type="entry name" value="BINDING PROTEIN TRANSPEPTIDASE, PUTATIVE-RELATED"/>
    <property type="match status" value="1"/>
</dbReference>
<evidence type="ECO:0000313" key="13">
    <source>
        <dbReference type="Proteomes" id="UP001500218"/>
    </source>
</evidence>
<evidence type="ECO:0000256" key="1">
    <source>
        <dbReference type="ARBA" id="ARBA00022645"/>
    </source>
</evidence>
<accession>A0ABN2MC26</accession>
<comment type="caution">
    <text evidence="12">The sequence shown here is derived from an EMBL/GenBank/DDBJ whole genome shotgun (WGS) entry which is preliminary data.</text>
</comment>
<feature type="region of interest" description="Disordered" evidence="9">
    <location>
        <begin position="707"/>
        <end position="775"/>
    </location>
</feature>
<comment type="catalytic activity">
    <reaction evidence="8">
        <text>[GlcNAc-(1-&gt;4)-Mur2Ac(oyl-L-Ala-gamma-D-Glu-L-Lys-D-Ala-D-Ala)](n)-di-trans,octa-cis-undecaprenyl diphosphate + beta-D-GlcNAc-(1-&gt;4)-Mur2Ac(oyl-L-Ala-gamma-D-Glu-L-Lys-D-Ala-D-Ala)-di-trans,octa-cis-undecaprenyl diphosphate = [GlcNAc-(1-&gt;4)-Mur2Ac(oyl-L-Ala-gamma-D-Glu-L-Lys-D-Ala-D-Ala)](n+1)-di-trans,octa-cis-undecaprenyl diphosphate + di-trans,octa-cis-undecaprenyl diphosphate + H(+)</text>
        <dbReference type="Rhea" id="RHEA:23708"/>
        <dbReference type="Rhea" id="RHEA-COMP:9602"/>
        <dbReference type="Rhea" id="RHEA-COMP:9603"/>
        <dbReference type="ChEBI" id="CHEBI:15378"/>
        <dbReference type="ChEBI" id="CHEBI:58405"/>
        <dbReference type="ChEBI" id="CHEBI:60033"/>
        <dbReference type="ChEBI" id="CHEBI:78435"/>
        <dbReference type="EC" id="2.4.99.28"/>
    </reaction>
</comment>
<dbReference type="InterPro" id="IPR001264">
    <property type="entry name" value="Glyco_trans_51"/>
</dbReference>
<evidence type="ECO:0000256" key="8">
    <source>
        <dbReference type="ARBA" id="ARBA00049902"/>
    </source>
</evidence>
<dbReference type="Pfam" id="PF00912">
    <property type="entry name" value="Transgly"/>
    <property type="match status" value="1"/>
</dbReference>
<dbReference type="PANTHER" id="PTHR32282:SF33">
    <property type="entry name" value="PEPTIDOGLYCAN GLYCOSYLTRANSFERASE"/>
    <property type="match status" value="1"/>
</dbReference>
<evidence type="ECO:0000256" key="7">
    <source>
        <dbReference type="ARBA" id="ARBA00034000"/>
    </source>
</evidence>
<dbReference type="Gene3D" id="1.10.3810.10">
    <property type="entry name" value="Biosynthetic peptidoglycan transglycosylase-like"/>
    <property type="match status" value="1"/>
</dbReference>
<dbReference type="InterPro" id="IPR023346">
    <property type="entry name" value="Lysozyme-like_dom_sf"/>
</dbReference>
<dbReference type="InterPro" id="IPR036950">
    <property type="entry name" value="PBP_transglycosylase"/>
</dbReference>
<dbReference type="EMBL" id="BAAALT010000161">
    <property type="protein sequence ID" value="GAA1819082.1"/>
    <property type="molecule type" value="Genomic_DNA"/>
</dbReference>
<evidence type="ECO:0008006" key="14">
    <source>
        <dbReference type="Google" id="ProtNLM"/>
    </source>
</evidence>
<dbReference type="SUPFAM" id="SSF56601">
    <property type="entry name" value="beta-lactamase/transpeptidase-like"/>
    <property type="match status" value="1"/>
</dbReference>
<keyword evidence="6" id="KW-0511">Multifunctional enzyme</keyword>
<dbReference type="SUPFAM" id="SSF53955">
    <property type="entry name" value="Lysozyme-like"/>
    <property type="match status" value="1"/>
</dbReference>
<evidence type="ECO:0000256" key="5">
    <source>
        <dbReference type="ARBA" id="ARBA00022801"/>
    </source>
</evidence>
<protein>
    <recommendedName>
        <fullName evidence="14">Penicillin-insensitive transglycosylase</fullName>
    </recommendedName>
</protein>
<evidence type="ECO:0000259" key="11">
    <source>
        <dbReference type="Pfam" id="PF00912"/>
    </source>
</evidence>
<sequence>MVGAARGGNRGRVEKPLKAPRPPRRRRKIVLSFLLVSVVAGAMVAAVALPVGAMAGLAATYATGHGDDLPDVLVHPTTAQASYLYASDGRTLITTFYEENRRDVSSAQIPDVVRQAIIAAEDRGFYSHGGVDVKGVVRALVANGASGEVEQGASTLTMQYVRNVLKSDPSLSDAERQAATATTAERKFTEARYAMALEKQLTKDEILTNYLNIAYFGAGAYGIAAAAKRYFSTTPAKLTLAQAALLAGLVQSPNTDSPIEGDQDAALTRRSYVLGAMVKTGAITQAQADEADRSRLKIKKGSSPNGCMAVPANHNDWGFFCDYLVQWWRAQSAFGATPDDREAALRRGGYTIVASMDQKTQAAALTQSLDVYGYNSARALPIAAVQPGTGRVLAMAVNRHYSLAKNPKGQRSYPNTTNQLIAGSGSVSGYQAGSTYKMFTMLAALEADLPLNTGFDAPSKLQTTWPASGTGSCNGYYCPGNASPSWMDGYRTMWNGFGRSVNTYFVWLEQQVGADRAVEMAQRLGITFRSGADADRADTSAADWGSFTLGVAATTPLDLANAYATVAAEGMACKALPVNSIKDAAGTSLGVAKPNCTRALDEDVARAATDAARCPVGQQSAFHRCDGGTATAVSGIVGRDVAGKTGSSDRNEVETFAGYTPQVAAAGMAANPDNPRDIVGSWVASSVNAAVARTMAAYLVDKPATRFTPPTRTIAYGNTPVDPPPTGGPTAGPTSPASSGSDRSNGSTTTPTTEPATPGHAGSTTNGNGRANGRR</sequence>
<proteinExistence type="predicted"/>
<reference evidence="12 13" key="1">
    <citation type="journal article" date="2019" name="Int. J. Syst. Evol. Microbiol.">
        <title>The Global Catalogue of Microorganisms (GCM) 10K type strain sequencing project: providing services to taxonomists for standard genome sequencing and annotation.</title>
        <authorList>
            <consortium name="The Broad Institute Genomics Platform"/>
            <consortium name="The Broad Institute Genome Sequencing Center for Infectious Disease"/>
            <person name="Wu L."/>
            <person name="Ma J."/>
        </authorList>
    </citation>
    <scope>NUCLEOTIDE SEQUENCE [LARGE SCALE GENOMIC DNA]</scope>
    <source>
        <strain evidence="12 13">JCM 13250</strain>
    </source>
</reference>
<dbReference type="InterPro" id="IPR012338">
    <property type="entry name" value="Beta-lactam/transpept-like"/>
</dbReference>
<keyword evidence="4" id="KW-0808">Transferase</keyword>
<feature type="compositionally biased region" description="Low complexity" evidence="9">
    <location>
        <begin position="731"/>
        <end position="758"/>
    </location>
</feature>
<evidence type="ECO:0000256" key="9">
    <source>
        <dbReference type="SAM" id="MobiDB-lite"/>
    </source>
</evidence>
<keyword evidence="1" id="KW-0121">Carboxypeptidase</keyword>
<dbReference type="Pfam" id="PF00905">
    <property type="entry name" value="Transpeptidase"/>
    <property type="match status" value="1"/>
</dbReference>
<dbReference type="Gene3D" id="3.40.710.10">
    <property type="entry name" value="DD-peptidase/beta-lactamase superfamily"/>
    <property type="match status" value="1"/>
</dbReference>
<evidence type="ECO:0000256" key="4">
    <source>
        <dbReference type="ARBA" id="ARBA00022679"/>
    </source>
</evidence>
<dbReference type="InterPro" id="IPR001460">
    <property type="entry name" value="PCN-bd_Tpept"/>
</dbReference>
<dbReference type="InterPro" id="IPR050396">
    <property type="entry name" value="Glycosyltr_51/Transpeptidase"/>
</dbReference>
<gene>
    <name evidence="12" type="ORF">GCM10009682_44620</name>
</gene>
<name>A0ABN2MC26_9ACTN</name>
<keyword evidence="5" id="KW-0378">Hydrolase</keyword>
<organism evidence="12 13">
    <name type="scientific">Luedemannella flava</name>
    <dbReference type="NCBI Taxonomy" id="349316"/>
    <lineage>
        <taxon>Bacteria</taxon>
        <taxon>Bacillati</taxon>
        <taxon>Actinomycetota</taxon>
        <taxon>Actinomycetes</taxon>
        <taxon>Micromonosporales</taxon>
        <taxon>Micromonosporaceae</taxon>
        <taxon>Luedemannella</taxon>
    </lineage>
</organism>
<comment type="catalytic activity">
    <reaction evidence="7">
        <text>Preferential cleavage: (Ac)2-L-Lys-D-Ala-|-D-Ala. Also transpeptidation of peptidyl-alanyl moieties that are N-acyl substituents of D-alanine.</text>
        <dbReference type="EC" id="3.4.16.4"/>
    </reaction>
</comment>
<evidence type="ECO:0000256" key="2">
    <source>
        <dbReference type="ARBA" id="ARBA00022670"/>
    </source>
</evidence>
<feature type="region of interest" description="Disordered" evidence="9">
    <location>
        <begin position="1"/>
        <end position="21"/>
    </location>
</feature>
<evidence type="ECO:0000259" key="10">
    <source>
        <dbReference type="Pfam" id="PF00905"/>
    </source>
</evidence>
<evidence type="ECO:0000256" key="3">
    <source>
        <dbReference type="ARBA" id="ARBA00022676"/>
    </source>
</evidence>
<evidence type="ECO:0000313" key="12">
    <source>
        <dbReference type="EMBL" id="GAA1819082.1"/>
    </source>
</evidence>
<feature type="domain" description="Glycosyl transferase family 51" evidence="11">
    <location>
        <begin position="92"/>
        <end position="277"/>
    </location>
</feature>
<feature type="compositionally biased region" description="Gly residues" evidence="9">
    <location>
        <begin position="1"/>
        <end position="10"/>
    </location>
</feature>
<feature type="domain" description="Penicillin-binding protein transpeptidase" evidence="10">
    <location>
        <begin position="383"/>
        <end position="675"/>
    </location>
</feature>
<evidence type="ECO:0000256" key="6">
    <source>
        <dbReference type="ARBA" id="ARBA00023268"/>
    </source>
</evidence>
<keyword evidence="3" id="KW-0328">Glycosyltransferase</keyword>
<keyword evidence="2" id="KW-0645">Protease</keyword>
<keyword evidence="13" id="KW-1185">Reference proteome</keyword>